<keyword evidence="3" id="KW-1185">Reference proteome</keyword>
<dbReference type="Pfam" id="PF20150">
    <property type="entry name" value="2EXR"/>
    <property type="match status" value="1"/>
</dbReference>
<dbReference type="InterPro" id="IPR045518">
    <property type="entry name" value="2EXR"/>
</dbReference>
<accession>A0AAD9S344</accession>
<evidence type="ECO:0000313" key="3">
    <source>
        <dbReference type="Proteomes" id="UP001265746"/>
    </source>
</evidence>
<dbReference type="EMBL" id="JAUJFL010000009">
    <property type="protein sequence ID" value="KAK2597918.1"/>
    <property type="molecule type" value="Genomic_DNA"/>
</dbReference>
<dbReference type="AlphaFoldDB" id="A0AAD9S344"/>
<reference evidence="2" key="1">
    <citation type="submission" date="2023-06" db="EMBL/GenBank/DDBJ databases">
        <authorList>
            <person name="Noh H."/>
        </authorList>
    </citation>
    <scope>NUCLEOTIDE SEQUENCE</scope>
    <source>
        <strain evidence="2">DUCC20226</strain>
    </source>
</reference>
<evidence type="ECO:0000313" key="2">
    <source>
        <dbReference type="EMBL" id="KAK2597918.1"/>
    </source>
</evidence>
<proteinExistence type="predicted"/>
<name>A0AAD9S344_PHOAM</name>
<organism evidence="2 3">
    <name type="scientific">Phomopsis amygdali</name>
    <name type="common">Fusicoccum amygdali</name>
    <dbReference type="NCBI Taxonomy" id="1214568"/>
    <lineage>
        <taxon>Eukaryota</taxon>
        <taxon>Fungi</taxon>
        <taxon>Dikarya</taxon>
        <taxon>Ascomycota</taxon>
        <taxon>Pezizomycotina</taxon>
        <taxon>Sordariomycetes</taxon>
        <taxon>Sordariomycetidae</taxon>
        <taxon>Diaporthales</taxon>
        <taxon>Diaporthaceae</taxon>
        <taxon>Diaporthe</taxon>
    </lineage>
</organism>
<gene>
    <name evidence="2" type="ORF">N8I77_012670</name>
</gene>
<dbReference type="Proteomes" id="UP001265746">
    <property type="component" value="Unassembled WGS sequence"/>
</dbReference>
<feature type="domain" description="2EXR" evidence="1">
    <location>
        <begin position="7"/>
        <end position="73"/>
    </location>
</feature>
<evidence type="ECO:0000259" key="1">
    <source>
        <dbReference type="Pfam" id="PF20150"/>
    </source>
</evidence>
<sequence>MAGVLNDLPIKLRQFIWECSLHEHLVIEAPKPVCRIITPENKFDHPKSPPKLVSLEYYALGHVCRESRDVLHRSGLINSSRGYVPVTDVLFIDDYDAWRGLGHTTRRGISHLALSSQFYHDMLKTSNHWARRPIGIGFSVRARYCRFFSLRATFFIEVLMACPELKMPYTYTSRLRGGRKMKHEYLGSFIKNVNEVWRKALNYYQLENDPRRSITVQAGVLQCLEEPFRLTEWLSSIYKAPQNEENNGQLENEDGN</sequence>
<protein>
    <recommendedName>
        <fullName evidence="1">2EXR domain-containing protein</fullName>
    </recommendedName>
</protein>
<comment type="caution">
    <text evidence="2">The sequence shown here is derived from an EMBL/GenBank/DDBJ whole genome shotgun (WGS) entry which is preliminary data.</text>
</comment>